<proteinExistence type="predicted"/>
<gene>
    <name evidence="1" type="ORF">MS2017_2065</name>
</gene>
<dbReference type="Proteomes" id="UP000278334">
    <property type="component" value="Chromosome"/>
</dbReference>
<dbReference type="AlphaFoldDB" id="A0A3G3IPL1"/>
<evidence type="ECO:0000313" key="2">
    <source>
        <dbReference type="Proteomes" id="UP000278334"/>
    </source>
</evidence>
<organism evidence="1 2">
    <name type="scientific">Bathymodiolus thermophilus thioautotrophic gill symbiont</name>
    <dbReference type="NCBI Taxonomy" id="2360"/>
    <lineage>
        <taxon>Bacteria</taxon>
        <taxon>Pseudomonadati</taxon>
        <taxon>Pseudomonadota</taxon>
        <taxon>Gammaproteobacteria</taxon>
        <taxon>sulfur-oxidizing symbionts</taxon>
    </lineage>
</organism>
<accession>A0A3G3IPL1</accession>
<dbReference type="EMBL" id="CP024634">
    <property type="protein sequence ID" value="AYQ57720.1"/>
    <property type="molecule type" value="Genomic_DNA"/>
</dbReference>
<reference evidence="1 2" key="1">
    <citation type="submission" date="2017-11" db="EMBL/GenBank/DDBJ databases">
        <title>Genome sequence of the bacterial symbiont EPR9N from a vent mussel Bathymodiolus thermophilus.</title>
        <authorList>
            <person name="Won Y.-J."/>
        </authorList>
    </citation>
    <scope>NUCLEOTIDE SEQUENCE [LARGE SCALE GENOMIC DNA]</scope>
    <source>
        <strain evidence="1 2">EPR9N</strain>
    </source>
</reference>
<dbReference type="RefSeq" id="WP_164707709.1">
    <property type="nucleotide sequence ID" value="NZ_CAESAR020000112.1"/>
</dbReference>
<evidence type="ECO:0000313" key="1">
    <source>
        <dbReference type="EMBL" id="AYQ57720.1"/>
    </source>
</evidence>
<dbReference type="KEGG" id="bthg:MS2017_2065"/>
<sequence length="49" mass="5496">MNDSPKFTIIAGVNKVLALKKALGHYAVVWDEETKKVVRIEAQNLPECQ</sequence>
<name>A0A3G3IPL1_9GAMM</name>
<protein>
    <submittedName>
        <fullName evidence="1">Uncharacterized protein</fullName>
    </submittedName>
</protein>